<feature type="compositionally biased region" description="Low complexity" evidence="6">
    <location>
        <begin position="353"/>
        <end position="365"/>
    </location>
</feature>
<evidence type="ECO:0000256" key="3">
    <source>
        <dbReference type="ARBA" id="ARBA00022771"/>
    </source>
</evidence>
<evidence type="ECO:0000256" key="2">
    <source>
        <dbReference type="ARBA" id="ARBA00022737"/>
    </source>
</evidence>
<dbReference type="PROSITE" id="PS00028">
    <property type="entry name" value="ZINC_FINGER_C2H2_1"/>
    <property type="match status" value="1"/>
</dbReference>
<feature type="compositionally biased region" description="Low complexity" evidence="6">
    <location>
        <begin position="533"/>
        <end position="568"/>
    </location>
</feature>
<dbReference type="SMART" id="SM00355">
    <property type="entry name" value="ZnF_C2H2"/>
    <property type="match status" value="7"/>
</dbReference>
<accession>A0ABR3K9J2</accession>
<feature type="region of interest" description="Disordered" evidence="6">
    <location>
        <begin position="733"/>
        <end position="777"/>
    </location>
</feature>
<evidence type="ECO:0000256" key="1">
    <source>
        <dbReference type="ARBA" id="ARBA00022723"/>
    </source>
</evidence>
<feature type="region of interest" description="Disordered" evidence="6">
    <location>
        <begin position="648"/>
        <end position="667"/>
    </location>
</feature>
<feature type="compositionally biased region" description="Acidic residues" evidence="6">
    <location>
        <begin position="373"/>
        <end position="390"/>
    </location>
</feature>
<dbReference type="InterPro" id="IPR013087">
    <property type="entry name" value="Znf_C2H2_type"/>
</dbReference>
<organism evidence="9 10">
    <name type="scientific">Trichinella spiralis</name>
    <name type="common">Trichina worm</name>
    <dbReference type="NCBI Taxonomy" id="6334"/>
    <lineage>
        <taxon>Eukaryota</taxon>
        <taxon>Metazoa</taxon>
        <taxon>Ecdysozoa</taxon>
        <taxon>Nematoda</taxon>
        <taxon>Enoplea</taxon>
        <taxon>Dorylaimia</taxon>
        <taxon>Trichinellida</taxon>
        <taxon>Trichinellidae</taxon>
        <taxon>Trichinella</taxon>
    </lineage>
</organism>
<dbReference type="Proteomes" id="UP001558632">
    <property type="component" value="Unassembled WGS sequence"/>
</dbReference>
<keyword evidence="4" id="KW-0862">Zinc</keyword>
<feature type="compositionally biased region" description="Pro residues" evidence="6">
    <location>
        <begin position="299"/>
        <end position="308"/>
    </location>
</feature>
<evidence type="ECO:0000256" key="5">
    <source>
        <dbReference type="PROSITE-ProRule" id="PRU00042"/>
    </source>
</evidence>
<dbReference type="PROSITE" id="PS50157">
    <property type="entry name" value="ZINC_FINGER_C2H2_2"/>
    <property type="match status" value="3"/>
</dbReference>
<keyword evidence="2" id="KW-0677">Repeat</keyword>
<evidence type="ECO:0000256" key="7">
    <source>
        <dbReference type="SAM" id="Phobius"/>
    </source>
</evidence>
<reference evidence="9 10" key="1">
    <citation type="submission" date="2024-07" db="EMBL/GenBank/DDBJ databases">
        <title>Enhanced genomic and transcriptomic resources for Trichinella pseudospiralis and T. spiralis underpin the discovery of pronounced molecular differences between stages and species.</title>
        <authorList>
            <person name="Pasi K.K."/>
            <person name="La Rosa G."/>
            <person name="Gomez-Morales M.A."/>
            <person name="Tosini F."/>
            <person name="Sumanam S."/>
            <person name="Young N.D."/>
            <person name="Chang B.C."/>
            <person name="Robin G.B."/>
        </authorList>
    </citation>
    <scope>NUCLEOTIDE SEQUENCE [LARGE SCALE GENOMIC DNA]</scope>
    <source>
        <strain evidence="9">ISS534</strain>
    </source>
</reference>
<feature type="compositionally biased region" description="Basic and acidic residues" evidence="6">
    <location>
        <begin position="1110"/>
        <end position="1130"/>
    </location>
</feature>
<feature type="compositionally biased region" description="Polar residues" evidence="6">
    <location>
        <begin position="332"/>
        <end position="351"/>
    </location>
</feature>
<feature type="region of interest" description="Disordered" evidence="6">
    <location>
        <begin position="505"/>
        <end position="610"/>
    </location>
</feature>
<feature type="compositionally biased region" description="Low complexity" evidence="6">
    <location>
        <begin position="805"/>
        <end position="814"/>
    </location>
</feature>
<feature type="transmembrane region" description="Helical" evidence="7">
    <location>
        <begin position="77"/>
        <end position="95"/>
    </location>
</feature>
<dbReference type="InterPro" id="IPR050688">
    <property type="entry name" value="Zinc_finger/UBP_domain"/>
</dbReference>
<feature type="compositionally biased region" description="Polar residues" evidence="6">
    <location>
        <begin position="393"/>
        <end position="407"/>
    </location>
</feature>
<keyword evidence="1" id="KW-0479">Metal-binding</keyword>
<comment type="caution">
    <text evidence="9">The sequence shown here is derived from an EMBL/GenBank/DDBJ whole genome shotgun (WGS) entry which is preliminary data.</text>
</comment>
<gene>
    <name evidence="9" type="ORF">TSPI_04010</name>
</gene>
<evidence type="ECO:0000313" key="9">
    <source>
        <dbReference type="EMBL" id="KAL1232856.1"/>
    </source>
</evidence>
<protein>
    <submittedName>
        <fullName evidence="9">Zinc finger protein</fullName>
    </submittedName>
</protein>
<feature type="region of interest" description="Disordered" evidence="6">
    <location>
        <begin position="327"/>
        <end position="408"/>
    </location>
</feature>
<feature type="compositionally biased region" description="Basic residues" evidence="6">
    <location>
        <begin position="510"/>
        <end position="532"/>
    </location>
</feature>
<dbReference type="PANTHER" id="PTHR24403">
    <property type="entry name" value="ZINC FINGER PROTEIN"/>
    <property type="match status" value="1"/>
</dbReference>
<sequence>MCHWNWDQKKSKHNKIFKQGTDGYSSFSFQRHVNRPCGTPRWHCSFFFSCFCYFTICLTFVCLLGSLLLLSEGSPPISIFFFFFFFFCLLEFSLAEFRIFNFTTFWLVGRRSAAAAAAPPTAAARASFSLLVIINVTQTTVNNPIFIMLPWIHLEAHRRSSMQNRSFSLLNVIAVRSLRKREENANCSIAVGCVNLPNACLQQPTTDLALLEKIQTTCCSVIWRTLSVAFDTAAVGYLFTGREMTTIVVESSSDVSVEMTPTVVEEAKEEVSSNASTIAAAEAARAAESPETVAESPSPSSPPPPMPLLPLSVTLPLAALSPIVVEHEQRQSNDNNNAGSESPTTLPNGTPTDAAEPAAAAASDGGEPRAQQEEAEELVEEEVEDEDEEERPMNNTPNSVDDTLAENSETDGGLRVMCEDQVIEFVGQKSPEEDQQVPLPTTSIQTRTCPVCGYQSNCLSSLIRHRRVHTTEYPFRCRLCSKTSKWKSNLVRHAAKMHGVRVVSRQRGSNNHHNHHHNHNHSHHNHNHHNHNHSNNNINNNDNNSSSSSSSSSSNTNNDNNNNSSNNSTASVDSPDLCPRASSSTDDVISTADGASVSGIDQPSTSGVSAVSGLQLDNGVSCTTFFQCTDCPYAAKDRHSLRNHMQRHRRARTNSGTATSQQNGTSGMLRCRRRRFQSPQTPTTDAQPAAGFRCSVCDFTSTNSSSVKKHIACKRSNHTSAYVVPFDQTATEANSCNGESTPTPVNGSAADPVPELVPAPAPAPSPASTNGADCTATDETVDAGSAATVATASTSTPQRQNGVGKAKNNTSNSKSKSKPKSKAADESRKAGKKATAGPVWQCLICDQLFLVRDEAVSHLKAQHRMQPYCCLYCDFGSVEESACNEHVGCSHPNAGLMSVIENLAPITNTVRQRSTRRPALCVNAQRPDADLCLYPTTGASEFDGLPTGTMHWCPPVTGHLATFTFEQLADVVGDFVAIVDALVDDPRQPSFAEQLRTEACAPDGLFHLEIPDADDDCEQSLVDVLWPKPQRRHLESFALTEEEIQMALANGIEPLRTELVKITMEVNGLKRMMWQCRFCPHTSKKRANVRIHEKTHLRAKKGAPQPQPPRDPDEPPEKIPRKDDDANSKK</sequence>
<keyword evidence="7" id="KW-1133">Transmembrane helix</keyword>
<feature type="compositionally biased region" description="Polar residues" evidence="6">
    <location>
        <begin position="733"/>
        <end position="746"/>
    </location>
</feature>
<keyword evidence="3 5" id="KW-0863">Zinc-finger</keyword>
<evidence type="ECO:0000256" key="6">
    <source>
        <dbReference type="SAM" id="MobiDB-lite"/>
    </source>
</evidence>
<keyword evidence="10" id="KW-1185">Reference proteome</keyword>
<dbReference type="EMBL" id="JBEUSY010000444">
    <property type="protein sequence ID" value="KAL1232856.1"/>
    <property type="molecule type" value="Genomic_DNA"/>
</dbReference>
<name>A0ABR3K9J2_TRISP</name>
<dbReference type="Gene3D" id="3.30.160.60">
    <property type="entry name" value="Classic Zinc Finger"/>
    <property type="match status" value="3"/>
</dbReference>
<keyword evidence="7" id="KW-0812">Transmembrane</keyword>
<feature type="domain" description="C2H2-type" evidence="8">
    <location>
        <begin position="626"/>
        <end position="653"/>
    </location>
</feature>
<dbReference type="PANTHER" id="PTHR24403:SF43">
    <property type="entry name" value="ZINC FINGER PROTEIN 64"/>
    <property type="match status" value="1"/>
</dbReference>
<feature type="domain" description="C2H2-type" evidence="8">
    <location>
        <begin position="475"/>
        <end position="498"/>
    </location>
</feature>
<dbReference type="SUPFAM" id="SSF57667">
    <property type="entry name" value="beta-beta-alpha zinc fingers"/>
    <property type="match status" value="2"/>
</dbReference>
<keyword evidence="7" id="KW-0472">Membrane</keyword>
<feature type="compositionally biased region" description="Pro residues" evidence="6">
    <location>
        <begin position="755"/>
        <end position="765"/>
    </location>
</feature>
<feature type="domain" description="C2H2-type" evidence="8">
    <location>
        <begin position="447"/>
        <end position="474"/>
    </location>
</feature>
<feature type="compositionally biased region" description="Polar residues" evidence="6">
    <location>
        <begin position="653"/>
        <end position="666"/>
    </location>
</feature>
<dbReference type="InterPro" id="IPR036236">
    <property type="entry name" value="Znf_C2H2_sf"/>
</dbReference>
<feature type="region of interest" description="Disordered" evidence="6">
    <location>
        <begin position="1085"/>
        <end position="1130"/>
    </location>
</feature>
<proteinExistence type="predicted"/>
<evidence type="ECO:0000259" key="8">
    <source>
        <dbReference type="PROSITE" id="PS50157"/>
    </source>
</evidence>
<feature type="compositionally biased region" description="Low complexity" evidence="6">
    <location>
        <begin position="272"/>
        <end position="298"/>
    </location>
</feature>
<feature type="region of interest" description="Disordered" evidence="6">
    <location>
        <begin position="789"/>
        <end position="831"/>
    </location>
</feature>
<feature type="region of interest" description="Disordered" evidence="6">
    <location>
        <begin position="268"/>
        <end position="310"/>
    </location>
</feature>
<evidence type="ECO:0000256" key="4">
    <source>
        <dbReference type="ARBA" id="ARBA00022833"/>
    </source>
</evidence>
<feature type="transmembrane region" description="Helical" evidence="7">
    <location>
        <begin position="46"/>
        <end position="70"/>
    </location>
</feature>
<feature type="compositionally biased region" description="Polar residues" evidence="6">
    <location>
        <begin position="599"/>
        <end position="609"/>
    </location>
</feature>
<evidence type="ECO:0000313" key="10">
    <source>
        <dbReference type="Proteomes" id="UP001558632"/>
    </source>
</evidence>
<dbReference type="Pfam" id="PF00096">
    <property type="entry name" value="zf-C2H2"/>
    <property type="match status" value="1"/>
</dbReference>